<dbReference type="OrthoDB" id="3577584at2"/>
<feature type="transmembrane region" description="Helical" evidence="1">
    <location>
        <begin position="69"/>
        <end position="87"/>
    </location>
</feature>
<evidence type="ECO:0000313" key="2">
    <source>
        <dbReference type="EMBL" id="SDK51595.1"/>
    </source>
</evidence>
<keyword evidence="1" id="KW-0812">Transmembrane</keyword>
<dbReference type="Pfam" id="PF10066">
    <property type="entry name" value="DUF2304"/>
    <property type="match status" value="1"/>
</dbReference>
<name>A0A1G9CJJ6_9MICO</name>
<gene>
    <name evidence="2" type="ORF">SAMN05216282_10773</name>
</gene>
<keyword evidence="1" id="KW-1133">Transmembrane helix</keyword>
<feature type="transmembrane region" description="Helical" evidence="1">
    <location>
        <begin position="6"/>
        <end position="24"/>
    </location>
</feature>
<reference evidence="2 3" key="1">
    <citation type="submission" date="2016-10" db="EMBL/GenBank/DDBJ databases">
        <authorList>
            <person name="de Groot N.N."/>
        </authorList>
    </citation>
    <scope>NUCLEOTIDE SEQUENCE [LARGE SCALE GENOMIC DNA]</scope>
    <source>
        <strain evidence="2 3">CGMCC 1.5382</strain>
    </source>
</reference>
<evidence type="ECO:0000313" key="3">
    <source>
        <dbReference type="Proteomes" id="UP000198701"/>
    </source>
</evidence>
<keyword evidence="3" id="KW-1185">Reference proteome</keyword>
<dbReference type="Proteomes" id="UP000198701">
    <property type="component" value="Unassembled WGS sequence"/>
</dbReference>
<evidence type="ECO:0000256" key="1">
    <source>
        <dbReference type="SAM" id="Phobius"/>
    </source>
</evidence>
<keyword evidence="1" id="KW-0472">Membrane</keyword>
<dbReference type="AlphaFoldDB" id="A0A1G9CJJ6"/>
<dbReference type="STRING" id="386301.SAMN05216282_10773"/>
<dbReference type="InterPro" id="IPR019277">
    <property type="entry name" value="DUF2304"/>
</dbReference>
<accession>A0A1G9CJJ6</accession>
<proteinExistence type="predicted"/>
<dbReference type="RefSeq" id="WP_092323116.1">
    <property type="nucleotide sequence ID" value="NZ_FNFU01000007.1"/>
</dbReference>
<dbReference type="EMBL" id="FNFU01000007">
    <property type="protein sequence ID" value="SDK51595.1"/>
    <property type="molecule type" value="Genomic_DNA"/>
</dbReference>
<sequence length="128" mass="14310">MSTATYILGIVSALIALFTVVELLRRRRLRERHAVWWFVAALLALVLGIFPATLTALADLLGVEVPTNLVFFVSIVILFLVSLQHSSELTGLEDKTRVLAEESALQKVRLERLEGLQERPSGDFRPEP</sequence>
<feature type="transmembrane region" description="Helical" evidence="1">
    <location>
        <begin position="36"/>
        <end position="57"/>
    </location>
</feature>
<organism evidence="2 3">
    <name type="scientific">Cryobacterium psychrotolerans</name>
    <dbReference type="NCBI Taxonomy" id="386301"/>
    <lineage>
        <taxon>Bacteria</taxon>
        <taxon>Bacillati</taxon>
        <taxon>Actinomycetota</taxon>
        <taxon>Actinomycetes</taxon>
        <taxon>Micrococcales</taxon>
        <taxon>Microbacteriaceae</taxon>
        <taxon>Cryobacterium</taxon>
    </lineage>
</organism>
<protein>
    <submittedName>
        <fullName evidence="2">Uncharacterized protein</fullName>
    </submittedName>
</protein>